<accession>A0A1D8NAV8</accession>
<dbReference type="RefSeq" id="XP_501762.4">
    <property type="nucleotide sequence ID" value="XM_501762.4"/>
</dbReference>
<evidence type="ECO:0000256" key="3">
    <source>
        <dbReference type="ARBA" id="ARBA00022927"/>
    </source>
</evidence>
<keyword evidence="1 7" id="KW-0813">Transport</keyword>
<feature type="compositionally biased region" description="Basic and acidic residues" evidence="8">
    <location>
        <begin position="240"/>
        <end position="253"/>
    </location>
</feature>
<evidence type="ECO:0000256" key="8">
    <source>
        <dbReference type="SAM" id="MobiDB-lite"/>
    </source>
</evidence>
<organism evidence="10 11">
    <name type="scientific">Yarrowia lipolytica</name>
    <name type="common">Candida lipolytica</name>
    <dbReference type="NCBI Taxonomy" id="4952"/>
    <lineage>
        <taxon>Eukaryota</taxon>
        <taxon>Fungi</taxon>
        <taxon>Dikarya</taxon>
        <taxon>Ascomycota</taxon>
        <taxon>Saccharomycotina</taxon>
        <taxon>Dipodascomycetes</taxon>
        <taxon>Dipodascales</taxon>
        <taxon>Dipodascales incertae sedis</taxon>
        <taxon>Yarrowia</taxon>
    </lineage>
</organism>
<keyword evidence="4" id="KW-0472">Membrane</keyword>
<dbReference type="GeneID" id="2909385"/>
<dbReference type="EMBL" id="CP017555">
    <property type="protein sequence ID" value="AOW02764.1"/>
    <property type="molecule type" value="Genomic_DNA"/>
</dbReference>
<dbReference type="PIRSF" id="PIRSF005992">
    <property type="entry name" value="Clathrin_mu"/>
    <property type="match status" value="1"/>
</dbReference>
<dbReference type="Proteomes" id="UP000182444">
    <property type="component" value="Chromosome 1C"/>
</dbReference>
<evidence type="ECO:0000256" key="4">
    <source>
        <dbReference type="ARBA" id="ARBA00023136"/>
    </source>
</evidence>
<dbReference type="InterPro" id="IPR022775">
    <property type="entry name" value="AP_mu_sigma_su"/>
</dbReference>
<dbReference type="InterPro" id="IPR028565">
    <property type="entry name" value="MHD"/>
</dbReference>
<evidence type="ECO:0000256" key="1">
    <source>
        <dbReference type="ARBA" id="ARBA00022448"/>
    </source>
</evidence>
<evidence type="ECO:0000256" key="7">
    <source>
        <dbReference type="PIRNR" id="PIRNR005992"/>
    </source>
</evidence>
<dbReference type="Pfam" id="PF01217">
    <property type="entry name" value="Clat_adaptor_s"/>
    <property type="match status" value="1"/>
</dbReference>
<keyword evidence="3 7" id="KW-0653">Protein transport</keyword>
<dbReference type="InterPro" id="IPR011012">
    <property type="entry name" value="Longin-like_dom_sf"/>
</dbReference>
<dbReference type="CDD" id="cd14836">
    <property type="entry name" value="AP2_Mu_N"/>
    <property type="match status" value="1"/>
</dbReference>
<name>A0A1D8NAV8_YARLL</name>
<evidence type="ECO:0000256" key="6">
    <source>
        <dbReference type="ARBA" id="ARBA00037878"/>
    </source>
</evidence>
<dbReference type="InterPro" id="IPR043532">
    <property type="entry name" value="AP2_Mu_N"/>
</dbReference>
<evidence type="ECO:0000256" key="5">
    <source>
        <dbReference type="ARBA" id="ARBA00023176"/>
    </source>
</evidence>
<dbReference type="KEGG" id="yli:2909385"/>
<dbReference type="Gene3D" id="2.60.40.1170">
    <property type="entry name" value="Mu homology domain, subdomain B"/>
    <property type="match status" value="2"/>
</dbReference>
<keyword evidence="5" id="KW-0168">Coated pit</keyword>
<dbReference type="CDD" id="cd09251">
    <property type="entry name" value="AP-2_Mu2_Cterm"/>
    <property type="match status" value="1"/>
</dbReference>
<feature type="region of interest" description="Disordered" evidence="8">
    <location>
        <begin position="240"/>
        <end position="266"/>
    </location>
</feature>
<dbReference type="VEuPathDB" id="FungiDB:YALI1_C17680g"/>
<sequence>MISAILLYNQKGEVLISRLYRDGLRRSIADVFRIQVISNPEVRSPILTIGSTSFMHCKSEDMYVVAVNRSNVDAGMVFEFLYKIVALGKSYFGSFNEQSVKENFTLVYELLDEMIDFGLPQNTEMDMLKQYIQTEAKRSGSESGSSAVSVSVPDALSRSKSMKALKRSKTITSQITGATPWRRDNVKHHRNEMFVDVVEKVNLLISPTGSVLVANVDGTIHMKSQLSGVPECTFGLNDTLRLDQEHDEDDPRSSKRGGRRGSTAPTGSVGLQDCVFHHCVKLNNFDHDRSINFVPPDGEFELMHYKCVENLSIPFKVVPSVQIVGKSRVEYDIVIKANFPKQQTATNVVINIPTPRNAAKTTINASNGKAKYDSSTNQIVWKVSRISGGSEISLRATAELTFTTEKTPWNKPPISMDFEITMITCSGLVVRYLKVFEKSNYNTVKWVRYLMKGGSYEIRF</sequence>
<dbReference type="Gene3D" id="3.30.450.60">
    <property type="match status" value="1"/>
</dbReference>
<proteinExistence type="inferred from homology"/>
<dbReference type="AlphaFoldDB" id="A0A1D8NAV8"/>
<keyword evidence="2" id="KW-0254">Endocytosis</keyword>
<dbReference type="InterPro" id="IPR001392">
    <property type="entry name" value="Clathrin_mu"/>
</dbReference>
<dbReference type="PROSITE" id="PS51072">
    <property type="entry name" value="MHD"/>
    <property type="match status" value="1"/>
</dbReference>
<feature type="domain" description="MHD" evidence="9">
    <location>
        <begin position="190"/>
        <end position="459"/>
    </location>
</feature>
<evidence type="ECO:0000256" key="2">
    <source>
        <dbReference type="ARBA" id="ARBA00022583"/>
    </source>
</evidence>
<reference evidence="10 11" key="1">
    <citation type="journal article" date="2016" name="PLoS ONE">
        <title>Sequence Assembly of Yarrowia lipolytica Strain W29/CLIB89 Shows Transposable Element Diversity.</title>
        <authorList>
            <person name="Magnan C."/>
            <person name="Yu J."/>
            <person name="Chang I."/>
            <person name="Jahn E."/>
            <person name="Kanomata Y."/>
            <person name="Wu J."/>
            <person name="Zeller M."/>
            <person name="Oakes M."/>
            <person name="Baldi P."/>
            <person name="Sandmeyer S."/>
        </authorList>
    </citation>
    <scope>NUCLEOTIDE SEQUENCE [LARGE SCALE GENOMIC DNA]</scope>
    <source>
        <strain evidence="11">CLIB89(W29)</strain>
    </source>
</reference>
<evidence type="ECO:0000259" key="9">
    <source>
        <dbReference type="PROSITE" id="PS51072"/>
    </source>
</evidence>
<dbReference type="FunFam" id="3.30.450.60:FF:000002">
    <property type="entry name" value="AP-2 complex subunit mu, putative"/>
    <property type="match status" value="1"/>
</dbReference>
<dbReference type="InterPro" id="IPR036168">
    <property type="entry name" value="AP2_Mu_C_sf"/>
</dbReference>
<dbReference type="Pfam" id="PF00928">
    <property type="entry name" value="Adap_comp_sub"/>
    <property type="match status" value="1"/>
</dbReference>
<evidence type="ECO:0000313" key="11">
    <source>
        <dbReference type="Proteomes" id="UP000182444"/>
    </source>
</evidence>
<dbReference type="SUPFAM" id="SSF64356">
    <property type="entry name" value="SNARE-like"/>
    <property type="match status" value="1"/>
</dbReference>
<dbReference type="eggNOG" id="KOG0938">
    <property type="taxonomic scope" value="Eukaryota"/>
</dbReference>
<dbReference type="SUPFAM" id="SSF49447">
    <property type="entry name" value="Second domain of Mu2 adaptin subunit (ap50) of ap2 adaptor"/>
    <property type="match status" value="1"/>
</dbReference>
<dbReference type="GO" id="GO:0006886">
    <property type="term" value="P:intracellular protein transport"/>
    <property type="evidence" value="ECO:0007669"/>
    <property type="project" value="UniProtKB-UniRule"/>
</dbReference>
<dbReference type="PRINTS" id="PR00314">
    <property type="entry name" value="CLATHRINADPT"/>
</dbReference>
<dbReference type="VEuPathDB" id="FungiDB:YALI0_C12474g"/>
<dbReference type="GO" id="GO:0005905">
    <property type="term" value="C:clathrin-coated pit"/>
    <property type="evidence" value="ECO:0007669"/>
    <property type="project" value="UniProtKB-KW"/>
</dbReference>
<dbReference type="InterPro" id="IPR050431">
    <property type="entry name" value="Adaptor_comp_med_subunit"/>
</dbReference>
<dbReference type="GO" id="GO:0006897">
    <property type="term" value="P:endocytosis"/>
    <property type="evidence" value="ECO:0007669"/>
    <property type="project" value="UniProtKB-KW"/>
</dbReference>
<dbReference type="GO" id="GO:0030131">
    <property type="term" value="C:clathrin adaptor complex"/>
    <property type="evidence" value="ECO:0007669"/>
    <property type="project" value="UniProtKB-UniRule"/>
</dbReference>
<protein>
    <recommendedName>
        <fullName evidence="9">MHD domain-containing protein</fullName>
    </recommendedName>
</protein>
<gene>
    <name evidence="10" type="ORF">YALI1_C17680g</name>
</gene>
<evidence type="ECO:0000313" key="10">
    <source>
        <dbReference type="EMBL" id="AOW02764.1"/>
    </source>
</evidence>
<comment type="similarity">
    <text evidence="7">Belongs to the adaptor complexes medium subunit family.</text>
</comment>
<dbReference type="InterPro" id="IPR043512">
    <property type="entry name" value="Mu2_C"/>
</dbReference>
<comment type="subcellular location">
    <subcellularLocation>
        <location evidence="6">Membrane</location>
        <location evidence="6">Coated pit</location>
    </subcellularLocation>
</comment>
<dbReference type="PANTHER" id="PTHR10529">
    <property type="entry name" value="AP COMPLEX SUBUNIT MU"/>
    <property type="match status" value="1"/>
</dbReference>